<organism evidence="2 3">
    <name type="scientific">Gimibacter soli</name>
    <dbReference type="NCBI Taxonomy" id="3024400"/>
    <lineage>
        <taxon>Bacteria</taxon>
        <taxon>Pseudomonadati</taxon>
        <taxon>Pseudomonadota</taxon>
        <taxon>Alphaproteobacteria</taxon>
        <taxon>Kordiimonadales</taxon>
        <taxon>Temperatibacteraceae</taxon>
        <taxon>Gimibacter</taxon>
    </lineage>
</organism>
<gene>
    <name evidence="2" type="ORF">PH603_02105</name>
</gene>
<evidence type="ECO:0000313" key="2">
    <source>
        <dbReference type="EMBL" id="WCL54550.1"/>
    </source>
</evidence>
<dbReference type="EMBL" id="CP116805">
    <property type="protein sequence ID" value="WCL54550.1"/>
    <property type="molecule type" value="Genomic_DNA"/>
</dbReference>
<feature type="compositionally biased region" description="Basic and acidic residues" evidence="1">
    <location>
        <begin position="189"/>
        <end position="199"/>
    </location>
</feature>
<dbReference type="RefSeq" id="WP_289504269.1">
    <property type="nucleotide sequence ID" value="NZ_CP116805.1"/>
</dbReference>
<protein>
    <submittedName>
        <fullName evidence="2">Metalloprotease CJM1_0395 family protein</fullName>
    </submittedName>
</protein>
<keyword evidence="3" id="KW-1185">Reference proteome</keyword>
<proteinExistence type="predicted"/>
<dbReference type="AlphaFoldDB" id="A0AAE9XT07"/>
<keyword evidence="2" id="KW-0645">Protease</keyword>
<evidence type="ECO:0000256" key="1">
    <source>
        <dbReference type="SAM" id="MobiDB-lite"/>
    </source>
</evidence>
<dbReference type="KEGG" id="gso:PH603_02105"/>
<dbReference type="Pfam" id="PF12118">
    <property type="entry name" value="SprA-related"/>
    <property type="match status" value="1"/>
</dbReference>
<sequence>MTTSVILPTTGAPPPGLRRPEVAAPASRSTAVPETPASGDGSARAQEGSSGAPISQSRASGVAVQVIESNFSDSRPAGTSTRLPNQLSEDEQAEVARLAARDREVRAHETAHQTAGAGYAGSPNFEYVRGPDGRQYAVGGHVQIDTSTVPGDPRATIAKMEVVRAAALAPARPSGQDRSVAAAAAATIREAEGQQREQQKAAAEAAAQEQAEKKEETKAIAESAEPKSDSEAGEIGAATETDPAPDAETPATDISPSPAVVSGPSVPTSAPVTPAAPAAPIFTPAIGGGGFPAPQAVNLINLFA</sequence>
<accession>A0AAE9XT07</accession>
<keyword evidence="2" id="KW-0378">Hydrolase</keyword>
<feature type="region of interest" description="Disordered" evidence="1">
    <location>
        <begin position="169"/>
        <end position="278"/>
    </location>
</feature>
<feature type="compositionally biased region" description="Polar residues" evidence="1">
    <location>
        <begin position="67"/>
        <end position="87"/>
    </location>
</feature>
<feature type="compositionally biased region" description="Polar residues" evidence="1">
    <location>
        <begin position="47"/>
        <end position="59"/>
    </location>
</feature>
<feature type="compositionally biased region" description="Low complexity" evidence="1">
    <location>
        <begin position="200"/>
        <end position="209"/>
    </location>
</feature>
<dbReference type="GO" id="GO:0008237">
    <property type="term" value="F:metallopeptidase activity"/>
    <property type="evidence" value="ECO:0007669"/>
    <property type="project" value="UniProtKB-KW"/>
</dbReference>
<keyword evidence="2" id="KW-0482">Metalloprotease</keyword>
<dbReference type="Proteomes" id="UP001217500">
    <property type="component" value="Chromosome"/>
</dbReference>
<evidence type="ECO:0000313" key="3">
    <source>
        <dbReference type="Proteomes" id="UP001217500"/>
    </source>
</evidence>
<feature type="compositionally biased region" description="Basic and acidic residues" evidence="1">
    <location>
        <begin position="99"/>
        <end position="111"/>
    </location>
</feature>
<feature type="compositionally biased region" description="Low complexity" evidence="1">
    <location>
        <begin position="254"/>
        <end position="278"/>
    </location>
</feature>
<name>A0AAE9XT07_9PROT</name>
<dbReference type="InterPro" id="IPR021973">
    <property type="entry name" value="SprA-related"/>
</dbReference>
<feature type="compositionally biased region" description="Basic and acidic residues" evidence="1">
    <location>
        <begin position="210"/>
        <end position="230"/>
    </location>
</feature>
<feature type="region of interest" description="Disordered" evidence="1">
    <location>
        <begin position="1"/>
        <end position="123"/>
    </location>
</feature>
<reference evidence="2" key="1">
    <citation type="submission" date="2023-01" db="EMBL/GenBank/DDBJ databases">
        <title>The genome sequence of Kordiimonadaceae bacterium 6D33.</title>
        <authorList>
            <person name="Liu Y."/>
        </authorList>
    </citation>
    <scope>NUCLEOTIDE SEQUENCE</scope>
    <source>
        <strain evidence="2">6D33</strain>
    </source>
</reference>